<dbReference type="PANTHER" id="PTHR46626">
    <property type="entry name" value="RETICULON-LIKE PROTEIN B17"/>
    <property type="match status" value="1"/>
</dbReference>
<name>A0AAN8V274_9MAGN</name>
<evidence type="ECO:0000256" key="3">
    <source>
        <dbReference type="ARBA" id="ARBA00022824"/>
    </source>
</evidence>
<dbReference type="AlphaFoldDB" id="A0AAN8V274"/>
<keyword evidence="4" id="KW-1133">Transmembrane helix</keyword>
<dbReference type="PANTHER" id="PTHR46626:SF2">
    <property type="entry name" value="RETICULON-LIKE PROTEIN B17"/>
    <property type="match status" value="1"/>
</dbReference>
<evidence type="ECO:0000256" key="4">
    <source>
        <dbReference type="ARBA" id="ARBA00022989"/>
    </source>
</evidence>
<accession>A0AAN8V274</accession>
<dbReference type="Proteomes" id="UP001370490">
    <property type="component" value="Unassembled WGS sequence"/>
</dbReference>
<keyword evidence="3" id="KW-0256">Endoplasmic reticulum</keyword>
<keyword evidence="8" id="KW-1185">Reference proteome</keyword>
<protein>
    <submittedName>
        <fullName evidence="7">Reticulon</fullName>
    </submittedName>
</protein>
<evidence type="ECO:0000313" key="7">
    <source>
        <dbReference type="EMBL" id="KAK6919632.1"/>
    </source>
</evidence>
<evidence type="ECO:0000259" key="6">
    <source>
        <dbReference type="Pfam" id="PF02453"/>
    </source>
</evidence>
<dbReference type="InterPro" id="IPR003388">
    <property type="entry name" value="Reticulon"/>
</dbReference>
<comment type="subcellular location">
    <subcellularLocation>
        <location evidence="1">Endoplasmic reticulum membrane</location>
        <topology evidence="1">Multi-pass membrane protein</topology>
    </subcellularLocation>
</comment>
<feature type="domain" description="Reticulon" evidence="6">
    <location>
        <begin position="64"/>
        <end position="188"/>
    </location>
</feature>
<comment type="caution">
    <text evidence="7">The sequence shown here is derived from an EMBL/GenBank/DDBJ whole genome shotgun (WGS) entry which is preliminary data.</text>
</comment>
<dbReference type="InterPro" id="IPR044647">
    <property type="entry name" value="RTNLB17/18/21"/>
</dbReference>
<proteinExistence type="predicted"/>
<reference evidence="7 8" key="1">
    <citation type="submission" date="2023-12" db="EMBL/GenBank/DDBJ databases">
        <title>A high-quality genome assembly for Dillenia turbinata (Dilleniales).</title>
        <authorList>
            <person name="Chanderbali A."/>
        </authorList>
    </citation>
    <scope>NUCLEOTIDE SEQUENCE [LARGE SCALE GENOMIC DNA]</scope>
    <source>
        <strain evidence="7">LSX21</strain>
        <tissue evidence="7">Leaf</tissue>
    </source>
</reference>
<evidence type="ECO:0000256" key="5">
    <source>
        <dbReference type="ARBA" id="ARBA00023136"/>
    </source>
</evidence>
<evidence type="ECO:0000256" key="1">
    <source>
        <dbReference type="ARBA" id="ARBA00004477"/>
    </source>
</evidence>
<sequence length="283" mass="31361">MREKERELGFGEENLKARKRKHNGKSTKEKFRLVAANPSPMVVVDVDSIDGNGCNPDRIGELIADLVMWSDVAKSSLWFGSGSFFFSSSCFAGDIFAIISQLGLHFMCISFFSNSLSPRDNDEKRREFVLTDDDMSRVGRSVLPAANLAISKIRELFSGKPSMTLKVPPQLLLGAEHGHHITLWRLFACELMKVPSGITAANMKWRVFETLGACSDKKIVAASAIMAFWNLSPVKTRVFTAFISLAVLGYYGQHHAEEDKLEQKKEEKALVVVAGVESSQVAI</sequence>
<dbReference type="EMBL" id="JBAMMX010000021">
    <property type="protein sequence ID" value="KAK6919632.1"/>
    <property type="molecule type" value="Genomic_DNA"/>
</dbReference>
<dbReference type="Pfam" id="PF02453">
    <property type="entry name" value="Reticulon"/>
    <property type="match status" value="1"/>
</dbReference>
<dbReference type="GO" id="GO:0005789">
    <property type="term" value="C:endoplasmic reticulum membrane"/>
    <property type="evidence" value="ECO:0007669"/>
    <property type="project" value="UniProtKB-SubCell"/>
</dbReference>
<gene>
    <name evidence="7" type="ORF">RJ641_015536</name>
</gene>
<keyword evidence="5" id="KW-0472">Membrane</keyword>
<organism evidence="7 8">
    <name type="scientific">Dillenia turbinata</name>
    <dbReference type="NCBI Taxonomy" id="194707"/>
    <lineage>
        <taxon>Eukaryota</taxon>
        <taxon>Viridiplantae</taxon>
        <taxon>Streptophyta</taxon>
        <taxon>Embryophyta</taxon>
        <taxon>Tracheophyta</taxon>
        <taxon>Spermatophyta</taxon>
        <taxon>Magnoliopsida</taxon>
        <taxon>eudicotyledons</taxon>
        <taxon>Gunneridae</taxon>
        <taxon>Pentapetalae</taxon>
        <taxon>Dilleniales</taxon>
        <taxon>Dilleniaceae</taxon>
        <taxon>Dillenia</taxon>
    </lineage>
</organism>
<keyword evidence="2" id="KW-0812">Transmembrane</keyword>
<evidence type="ECO:0000313" key="8">
    <source>
        <dbReference type="Proteomes" id="UP001370490"/>
    </source>
</evidence>
<evidence type="ECO:0000256" key="2">
    <source>
        <dbReference type="ARBA" id="ARBA00022692"/>
    </source>
</evidence>